<evidence type="ECO:0000313" key="3">
    <source>
        <dbReference type="EMBL" id="SVA21253.1"/>
    </source>
</evidence>
<dbReference type="PANTHER" id="PTHR30308:SF2">
    <property type="entry name" value="SSRA-BINDING PROTEIN"/>
    <property type="match status" value="1"/>
</dbReference>
<evidence type="ECO:0000256" key="2">
    <source>
        <dbReference type="ARBA" id="ARBA00022884"/>
    </source>
</evidence>
<dbReference type="NCBIfam" id="TIGR00086">
    <property type="entry name" value="smpB"/>
    <property type="match status" value="1"/>
</dbReference>
<evidence type="ECO:0008006" key="4">
    <source>
        <dbReference type="Google" id="ProtNLM"/>
    </source>
</evidence>
<evidence type="ECO:0000256" key="1">
    <source>
        <dbReference type="ARBA" id="ARBA00022490"/>
    </source>
</evidence>
<dbReference type="InterPro" id="IPR020081">
    <property type="entry name" value="SsrA-bd_prot_CS"/>
</dbReference>
<accession>A0A381U461</accession>
<dbReference type="InterPro" id="IPR023620">
    <property type="entry name" value="SmpB"/>
</dbReference>
<dbReference type="AlphaFoldDB" id="A0A381U461"/>
<dbReference type="SUPFAM" id="SSF74982">
    <property type="entry name" value="Small protein B (SmpB)"/>
    <property type="match status" value="1"/>
</dbReference>
<dbReference type="CDD" id="cd09294">
    <property type="entry name" value="SmpB"/>
    <property type="match status" value="1"/>
</dbReference>
<dbReference type="Gene3D" id="2.40.280.10">
    <property type="match status" value="1"/>
</dbReference>
<dbReference type="GO" id="GO:0070930">
    <property type="term" value="P:trans-translation-dependent protein tagging"/>
    <property type="evidence" value="ECO:0007669"/>
    <property type="project" value="TreeGrafter"/>
</dbReference>
<protein>
    <recommendedName>
        <fullName evidence="4">SsrA-binding protein</fullName>
    </recommendedName>
</protein>
<dbReference type="HAMAP" id="MF_00023">
    <property type="entry name" value="SmpB"/>
    <property type="match status" value="1"/>
</dbReference>
<proteinExistence type="inferred from homology"/>
<dbReference type="InterPro" id="IPR000037">
    <property type="entry name" value="SsrA-bd_prot"/>
</dbReference>
<dbReference type="EMBL" id="UINC01005426">
    <property type="protein sequence ID" value="SVA21253.1"/>
    <property type="molecule type" value="Genomic_DNA"/>
</dbReference>
<gene>
    <name evidence="3" type="ORF">METZ01_LOCUS74107</name>
</gene>
<dbReference type="GO" id="GO:0005829">
    <property type="term" value="C:cytosol"/>
    <property type="evidence" value="ECO:0007669"/>
    <property type="project" value="TreeGrafter"/>
</dbReference>
<dbReference type="GO" id="GO:0003723">
    <property type="term" value="F:RNA binding"/>
    <property type="evidence" value="ECO:0007669"/>
    <property type="project" value="UniProtKB-KW"/>
</dbReference>
<keyword evidence="1" id="KW-0963">Cytoplasm</keyword>
<keyword evidence="2" id="KW-0694">RNA-binding</keyword>
<dbReference type="PROSITE" id="PS01317">
    <property type="entry name" value="SSRP"/>
    <property type="match status" value="1"/>
</dbReference>
<organism evidence="3">
    <name type="scientific">marine metagenome</name>
    <dbReference type="NCBI Taxonomy" id="408172"/>
    <lineage>
        <taxon>unclassified sequences</taxon>
        <taxon>metagenomes</taxon>
        <taxon>ecological metagenomes</taxon>
    </lineage>
</organism>
<name>A0A381U461_9ZZZZ</name>
<reference evidence="3" key="1">
    <citation type="submission" date="2018-05" db="EMBL/GenBank/DDBJ databases">
        <authorList>
            <person name="Lanie J.A."/>
            <person name="Ng W.-L."/>
            <person name="Kazmierczak K.M."/>
            <person name="Andrzejewski T.M."/>
            <person name="Davidsen T.M."/>
            <person name="Wayne K.J."/>
            <person name="Tettelin H."/>
            <person name="Glass J.I."/>
            <person name="Rusch D."/>
            <person name="Podicherti R."/>
            <person name="Tsui H.-C.T."/>
            <person name="Winkler M.E."/>
        </authorList>
    </citation>
    <scope>NUCLEOTIDE SEQUENCE</scope>
</reference>
<dbReference type="Pfam" id="PF01668">
    <property type="entry name" value="SmpB"/>
    <property type="match status" value="1"/>
</dbReference>
<sequence>MDNKIVATNRKAYHDYHILDKYETGIELLGSEVKSLREGNANLKEGYIVIRKEQAWVLGIHISPYSHTGFEGHEPVRERRLLLHKREIGKIKISLEQKGLTAVPLKIYFNSNGWAKLEIGIAKGKKIYDKKKAIRERDLQREAERELRNR</sequence>
<dbReference type="PANTHER" id="PTHR30308">
    <property type="entry name" value="TMRNA-BINDING COMPONENT OF TRANS-TRANSLATION TAGGING COMPLEX"/>
    <property type="match status" value="1"/>
</dbReference>
<dbReference type="NCBIfam" id="NF003843">
    <property type="entry name" value="PRK05422.1"/>
    <property type="match status" value="1"/>
</dbReference>